<feature type="domain" description="HTH tetR-type" evidence="6">
    <location>
        <begin position="17"/>
        <end position="77"/>
    </location>
</feature>
<evidence type="ECO:0000313" key="8">
    <source>
        <dbReference type="Proteomes" id="UP001519332"/>
    </source>
</evidence>
<keyword evidence="4" id="KW-0804">Transcription</keyword>
<evidence type="ECO:0000256" key="3">
    <source>
        <dbReference type="ARBA" id="ARBA00023125"/>
    </source>
</evidence>
<dbReference type="SUPFAM" id="SSF46689">
    <property type="entry name" value="Homeodomain-like"/>
    <property type="match status" value="1"/>
</dbReference>
<dbReference type="Pfam" id="PF00440">
    <property type="entry name" value="TetR_N"/>
    <property type="match status" value="1"/>
</dbReference>
<protein>
    <submittedName>
        <fullName evidence="7">AcrR family transcriptional regulator</fullName>
    </submittedName>
</protein>
<gene>
    <name evidence="7" type="ORF">JOF56_008547</name>
</gene>
<feature type="DNA-binding region" description="H-T-H motif" evidence="5">
    <location>
        <begin position="40"/>
        <end position="59"/>
    </location>
</feature>
<dbReference type="RefSeq" id="WP_209645213.1">
    <property type="nucleotide sequence ID" value="NZ_JAGINW010000001.1"/>
</dbReference>
<dbReference type="InterPro" id="IPR039538">
    <property type="entry name" value="BetI_C"/>
</dbReference>
<dbReference type="InterPro" id="IPR001647">
    <property type="entry name" value="HTH_TetR"/>
</dbReference>
<dbReference type="EMBL" id="JAGINW010000001">
    <property type="protein sequence ID" value="MBP2328162.1"/>
    <property type="molecule type" value="Genomic_DNA"/>
</dbReference>
<proteinExistence type="predicted"/>
<sequence>MPPGQDVKITKKHVSADVRREQLVAAALRVMKRDGIAAATTRAICAEAGMPHGAFHYCFRSKQELYAALLAADINTGLDGVWPVITPQADPTSTIRTLLRTFFSTVEADPETELVLTELIGFALREPELHGLPAWEHRAYLAKAVVHLERLADEAQLDYTIDIQLLAEMVVATLSGVTSSWLSHRDNRIAHESLDQFAVLFAGLTRPRQAG</sequence>
<dbReference type="Gene3D" id="1.10.357.10">
    <property type="entry name" value="Tetracycline Repressor, domain 2"/>
    <property type="match status" value="1"/>
</dbReference>
<dbReference type="Pfam" id="PF13977">
    <property type="entry name" value="TetR_C_6"/>
    <property type="match status" value="1"/>
</dbReference>
<evidence type="ECO:0000256" key="1">
    <source>
        <dbReference type="ARBA" id="ARBA00022491"/>
    </source>
</evidence>
<reference evidence="7 8" key="1">
    <citation type="submission" date="2021-03" db="EMBL/GenBank/DDBJ databases">
        <title>Sequencing the genomes of 1000 actinobacteria strains.</title>
        <authorList>
            <person name="Klenk H.-P."/>
        </authorList>
    </citation>
    <scope>NUCLEOTIDE SEQUENCE [LARGE SCALE GENOMIC DNA]</scope>
    <source>
        <strain evidence="7 8">DSM 46670</strain>
    </source>
</reference>
<dbReference type="InterPro" id="IPR050109">
    <property type="entry name" value="HTH-type_TetR-like_transc_reg"/>
</dbReference>
<evidence type="ECO:0000256" key="2">
    <source>
        <dbReference type="ARBA" id="ARBA00023015"/>
    </source>
</evidence>
<evidence type="ECO:0000256" key="4">
    <source>
        <dbReference type="ARBA" id="ARBA00023163"/>
    </source>
</evidence>
<dbReference type="SUPFAM" id="SSF48498">
    <property type="entry name" value="Tetracyclin repressor-like, C-terminal domain"/>
    <property type="match status" value="1"/>
</dbReference>
<evidence type="ECO:0000313" key="7">
    <source>
        <dbReference type="EMBL" id="MBP2328162.1"/>
    </source>
</evidence>
<keyword evidence="3 5" id="KW-0238">DNA-binding</keyword>
<organism evidence="7 8">
    <name type="scientific">Kibdelosporangium banguiense</name>
    <dbReference type="NCBI Taxonomy" id="1365924"/>
    <lineage>
        <taxon>Bacteria</taxon>
        <taxon>Bacillati</taxon>
        <taxon>Actinomycetota</taxon>
        <taxon>Actinomycetes</taxon>
        <taxon>Pseudonocardiales</taxon>
        <taxon>Pseudonocardiaceae</taxon>
        <taxon>Kibdelosporangium</taxon>
    </lineage>
</organism>
<dbReference type="PROSITE" id="PS50977">
    <property type="entry name" value="HTH_TETR_2"/>
    <property type="match status" value="1"/>
</dbReference>
<dbReference type="PANTHER" id="PTHR30055:SF234">
    <property type="entry name" value="HTH-TYPE TRANSCRIPTIONAL REGULATOR BETI"/>
    <property type="match status" value="1"/>
</dbReference>
<keyword evidence="8" id="KW-1185">Reference proteome</keyword>
<accession>A0ABS4TUT1</accession>
<dbReference type="InterPro" id="IPR009057">
    <property type="entry name" value="Homeodomain-like_sf"/>
</dbReference>
<keyword evidence="2" id="KW-0805">Transcription regulation</keyword>
<dbReference type="PANTHER" id="PTHR30055">
    <property type="entry name" value="HTH-TYPE TRANSCRIPTIONAL REGULATOR RUTR"/>
    <property type="match status" value="1"/>
</dbReference>
<keyword evidence="1" id="KW-0678">Repressor</keyword>
<comment type="caution">
    <text evidence="7">The sequence shown here is derived from an EMBL/GenBank/DDBJ whole genome shotgun (WGS) entry which is preliminary data.</text>
</comment>
<evidence type="ECO:0000259" key="6">
    <source>
        <dbReference type="PROSITE" id="PS50977"/>
    </source>
</evidence>
<name>A0ABS4TUT1_9PSEU</name>
<dbReference type="Proteomes" id="UP001519332">
    <property type="component" value="Unassembled WGS sequence"/>
</dbReference>
<dbReference type="InterPro" id="IPR036271">
    <property type="entry name" value="Tet_transcr_reg_TetR-rel_C_sf"/>
</dbReference>
<evidence type="ECO:0000256" key="5">
    <source>
        <dbReference type="PROSITE-ProRule" id="PRU00335"/>
    </source>
</evidence>